<dbReference type="AlphaFoldDB" id="A0A919D0J5"/>
<keyword evidence="3" id="KW-1185">Reference proteome</keyword>
<evidence type="ECO:0000313" key="2">
    <source>
        <dbReference type="EMBL" id="GHD96602.1"/>
    </source>
</evidence>
<dbReference type="RefSeq" id="WP_190181541.1">
    <property type="nucleotide sequence ID" value="NZ_BMVF01000028.1"/>
</dbReference>
<name>A0A919D0J5_9ACTN</name>
<evidence type="ECO:0000313" key="3">
    <source>
        <dbReference type="Proteomes" id="UP000608955"/>
    </source>
</evidence>
<dbReference type="EMBL" id="BMVF01000028">
    <property type="protein sequence ID" value="GHD96602.1"/>
    <property type="molecule type" value="Genomic_DNA"/>
</dbReference>
<dbReference type="Proteomes" id="UP000608955">
    <property type="component" value="Unassembled WGS sequence"/>
</dbReference>
<reference evidence="2" key="2">
    <citation type="submission" date="2020-09" db="EMBL/GenBank/DDBJ databases">
        <authorList>
            <person name="Sun Q."/>
            <person name="Ohkuma M."/>
        </authorList>
    </citation>
    <scope>NUCLEOTIDE SEQUENCE</scope>
    <source>
        <strain evidence="2">JCM 4654</strain>
    </source>
</reference>
<organism evidence="2 3">
    <name type="scientific">Streptomyces naganishii JCM 4654</name>
    <dbReference type="NCBI Taxonomy" id="1306179"/>
    <lineage>
        <taxon>Bacteria</taxon>
        <taxon>Bacillati</taxon>
        <taxon>Actinomycetota</taxon>
        <taxon>Actinomycetes</taxon>
        <taxon>Kitasatosporales</taxon>
        <taxon>Streptomycetaceae</taxon>
        <taxon>Streptomyces</taxon>
    </lineage>
</organism>
<gene>
    <name evidence="2" type="ORF">GCM10010508_66000</name>
</gene>
<reference evidence="2" key="1">
    <citation type="journal article" date="2014" name="Int. J. Syst. Evol. Microbiol.">
        <title>Complete genome sequence of Corynebacterium casei LMG S-19264T (=DSM 44701T), isolated from a smear-ripened cheese.</title>
        <authorList>
            <consortium name="US DOE Joint Genome Institute (JGI-PGF)"/>
            <person name="Walter F."/>
            <person name="Albersmeier A."/>
            <person name="Kalinowski J."/>
            <person name="Ruckert C."/>
        </authorList>
    </citation>
    <scope>NUCLEOTIDE SEQUENCE</scope>
    <source>
        <strain evidence="2">JCM 4654</strain>
    </source>
</reference>
<protein>
    <submittedName>
        <fullName evidence="2">Uncharacterized protein</fullName>
    </submittedName>
</protein>
<sequence>MPAAENPSRPYVPAAGVSMRDLLASCAAAEAVSRPPRAPEPLPESRPEARAAGLCPATPSARTAQGRREAA</sequence>
<proteinExistence type="predicted"/>
<feature type="region of interest" description="Disordered" evidence="1">
    <location>
        <begin position="30"/>
        <end position="71"/>
    </location>
</feature>
<comment type="caution">
    <text evidence="2">The sequence shown here is derived from an EMBL/GenBank/DDBJ whole genome shotgun (WGS) entry which is preliminary data.</text>
</comment>
<evidence type="ECO:0000256" key="1">
    <source>
        <dbReference type="SAM" id="MobiDB-lite"/>
    </source>
</evidence>
<accession>A0A919D0J5</accession>